<feature type="compositionally biased region" description="Basic and acidic residues" evidence="1">
    <location>
        <begin position="13"/>
        <end position="22"/>
    </location>
</feature>
<gene>
    <name evidence="2" type="ORF">SCLCIDRAFT_33663</name>
</gene>
<name>A0A0C3CRG6_9AGAM</name>
<feature type="region of interest" description="Disordered" evidence="1">
    <location>
        <begin position="1"/>
        <end position="34"/>
    </location>
</feature>
<sequence>MQFSQKTTSSKTLSERKTLSEKKARRRQVKQSRGGKPPVLVIIVADQGTSTVKKSVSSTLRDVALPFASKVENIPANDPSTVTVSVAMIQEMLEDNKAMFASLAKCNRFLDRIESTAINDLKETYGLAVAVEDSEEEESDE</sequence>
<keyword evidence="3" id="KW-1185">Reference proteome</keyword>
<accession>A0A0C3CRG6</accession>
<feature type="compositionally biased region" description="Polar residues" evidence="1">
    <location>
        <begin position="1"/>
        <end position="12"/>
    </location>
</feature>
<dbReference type="EMBL" id="KN822278">
    <property type="protein sequence ID" value="KIM51185.1"/>
    <property type="molecule type" value="Genomic_DNA"/>
</dbReference>
<organism evidence="2 3">
    <name type="scientific">Scleroderma citrinum Foug A</name>
    <dbReference type="NCBI Taxonomy" id="1036808"/>
    <lineage>
        <taxon>Eukaryota</taxon>
        <taxon>Fungi</taxon>
        <taxon>Dikarya</taxon>
        <taxon>Basidiomycota</taxon>
        <taxon>Agaricomycotina</taxon>
        <taxon>Agaricomycetes</taxon>
        <taxon>Agaricomycetidae</taxon>
        <taxon>Boletales</taxon>
        <taxon>Sclerodermatineae</taxon>
        <taxon>Sclerodermataceae</taxon>
        <taxon>Scleroderma</taxon>
    </lineage>
</organism>
<dbReference type="InParanoid" id="A0A0C3CRG6"/>
<proteinExistence type="predicted"/>
<dbReference type="AlphaFoldDB" id="A0A0C3CRG6"/>
<evidence type="ECO:0000313" key="3">
    <source>
        <dbReference type="Proteomes" id="UP000053989"/>
    </source>
</evidence>
<reference evidence="3" key="2">
    <citation type="submission" date="2015-01" db="EMBL/GenBank/DDBJ databases">
        <title>Evolutionary Origins and Diversification of the Mycorrhizal Mutualists.</title>
        <authorList>
            <consortium name="DOE Joint Genome Institute"/>
            <consortium name="Mycorrhizal Genomics Consortium"/>
            <person name="Kohler A."/>
            <person name="Kuo A."/>
            <person name="Nagy L.G."/>
            <person name="Floudas D."/>
            <person name="Copeland A."/>
            <person name="Barry K.W."/>
            <person name="Cichocki N."/>
            <person name="Veneault-Fourrey C."/>
            <person name="LaButti K."/>
            <person name="Lindquist E.A."/>
            <person name="Lipzen A."/>
            <person name="Lundell T."/>
            <person name="Morin E."/>
            <person name="Murat C."/>
            <person name="Riley R."/>
            <person name="Ohm R."/>
            <person name="Sun H."/>
            <person name="Tunlid A."/>
            <person name="Henrissat B."/>
            <person name="Grigoriev I.V."/>
            <person name="Hibbett D.S."/>
            <person name="Martin F."/>
        </authorList>
    </citation>
    <scope>NUCLEOTIDE SEQUENCE [LARGE SCALE GENOMIC DNA]</scope>
    <source>
        <strain evidence="3">Foug A</strain>
    </source>
</reference>
<evidence type="ECO:0000313" key="2">
    <source>
        <dbReference type="EMBL" id="KIM51185.1"/>
    </source>
</evidence>
<reference evidence="2 3" key="1">
    <citation type="submission" date="2014-04" db="EMBL/GenBank/DDBJ databases">
        <authorList>
            <consortium name="DOE Joint Genome Institute"/>
            <person name="Kuo A."/>
            <person name="Kohler A."/>
            <person name="Nagy L.G."/>
            <person name="Floudas D."/>
            <person name="Copeland A."/>
            <person name="Barry K.W."/>
            <person name="Cichocki N."/>
            <person name="Veneault-Fourrey C."/>
            <person name="LaButti K."/>
            <person name="Lindquist E.A."/>
            <person name="Lipzen A."/>
            <person name="Lundell T."/>
            <person name="Morin E."/>
            <person name="Murat C."/>
            <person name="Sun H."/>
            <person name="Tunlid A."/>
            <person name="Henrissat B."/>
            <person name="Grigoriev I.V."/>
            <person name="Hibbett D.S."/>
            <person name="Martin F."/>
            <person name="Nordberg H.P."/>
            <person name="Cantor M.N."/>
            <person name="Hua S.X."/>
        </authorList>
    </citation>
    <scope>NUCLEOTIDE SEQUENCE [LARGE SCALE GENOMIC DNA]</scope>
    <source>
        <strain evidence="2 3">Foug A</strain>
    </source>
</reference>
<evidence type="ECO:0000256" key="1">
    <source>
        <dbReference type="SAM" id="MobiDB-lite"/>
    </source>
</evidence>
<protein>
    <submittedName>
        <fullName evidence="2">Uncharacterized protein</fullName>
    </submittedName>
</protein>
<dbReference type="HOGENOM" id="CLU_1826449_0_0_1"/>
<dbReference type="Proteomes" id="UP000053989">
    <property type="component" value="Unassembled WGS sequence"/>
</dbReference>